<name>A0ABR1XA59_9PEZI</name>
<evidence type="ECO:0000313" key="1">
    <source>
        <dbReference type="EMBL" id="KAK8093493.1"/>
    </source>
</evidence>
<dbReference type="GeneID" id="92037553"/>
<dbReference type="Pfam" id="PF02458">
    <property type="entry name" value="Transferase"/>
    <property type="match status" value="1"/>
</dbReference>
<proteinExistence type="predicted"/>
<accession>A0ABR1XA59</accession>
<dbReference type="Proteomes" id="UP001433268">
    <property type="component" value="Unassembled WGS sequence"/>
</dbReference>
<comment type="caution">
    <text evidence="1">The sequence shown here is derived from an EMBL/GenBank/DDBJ whole genome shotgun (WGS) entry which is preliminary data.</text>
</comment>
<evidence type="ECO:0000313" key="2">
    <source>
        <dbReference type="Proteomes" id="UP001433268"/>
    </source>
</evidence>
<reference evidence="1 2" key="1">
    <citation type="submission" date="2023-01" db="EMBL/GenBank/DDBJ databases">
        <title>Analysis of 21 Apiospora genomes using comparative genomics revels a genus with tremendous synthesis potential of carbohydrate active enzymes and secondary metabolites.</title>
        <authorList>
            <person name="Sorensen T."/>
        </authorList>
    </citation>
    <scope>NUCLEOTIDE SEQUENCE [LARGE SCALE GENOMIC DNA]</scope>
    <source>
        <strain evidence="1 2">CBS 114990</strain>
    </source>
</reference>
<dbReference type="EMBL" id="JAQQWN010000002">
    <property type="protein sequence ID" value="KAK8093493.1"/>
    <property type="molecule type" value="Genomic_DNA"/>
</dbReference>
<organism evidence="1 2">
    <name type="scientific">Apiospora hydei</name>
    <dbReference type="NCBI Taxonomy" id="1337664"/>
    <lineage>
        <taxon>Eukaryota</taxon>
        <taxon>Fungi</taxon>
        <taxon>Dikarya</taxon>
        <taxon>Ascomycota</taxon>
        <taxon>Pezizomycotina</taxon>
        <taxon>Sordariomycetes</taxon>
        <taxon>Xylariomycetidae</taxon>
        <taxon>Amphisphaeriales</taxon>
        <taxon>Apiosporaceae</taxon>
        <taxon>Apiospora</taxon>
    </lineage>
</organism>
<dbReference type="Gene3D" id="3.30.559.10">
    <property type="entry name" value="Chloramphenicol acetyltransferase-like domain"/>
    <property type="match status" value="2"/>
</dbReference>
<dbReference type="InterPro" id="IPR023213">
    <property type="entry name" value="CAT-like_dom_sf"/>
</dbReference>
<protein>
    <submittedName>
        <fullName evidence="1">Uncharacterized protein</fullName>
    </submittedName>
</protein>
<dbReference type="RefSeq" id="XP_066674266.1">
    <property type="nucleotide sequence ID" value="XM_066804493.1"/>
</dbReference>
<sequence length="483" mass="54418">MAFVRTKTLLRHASTSGGLAPPSVSADQVFPVHYWDHGYTNAVMNFMLRFDHRLDAGKLRSSLERLLERPDGWRKLGGRLKRNAAGRLDYHVPSRYTPHRPAVSYHHERYDDDFLPLMRRPEDPTCLEDYLSSDTPVLGLHVVTFRDATLVCLRGSHVLFDAMGRKAFLDAWALTLQGRDGEVAPLMERDPMTTLGAQEPEKTESCALPIEPYKHVVKQLRLRQFIMLGLRQVLDRILNRNAIEEARVVCVPSAYVERLRTKALKELEARTKVDSSEKDPGSPAFVSAGDTLCAWWTRHLIASRLRNARTSDQTVCIMNMLGLRGHLLQSGLVSAAEKKSAILGNLLVAVPAFLRADTLLAKPLSEVAETFRTSIKELSTWPQVEALLKLQRAAHDKKGSMPALFGDGGMHMVICTNWLKAGFFDVDFSAMHMTTDSTPTFMMSIFTILGKDACGNYWIRGTLREEYWPKVEQSLLEEVLLDT</sequence>
<gene>
    <name evidence="1" type="ORF">PG997_000178</name>
</gene>
<keyword evidence="2" id="KW-1185">Reference proteome</keyword>